<keyword evidence="1" id="KW-0812">Transmembrane</keyword>
<name>A0A0E3BMR9_9BURK</name>
<gene>
    <name evidence="2" type="ORF">P245_10240</name>
</gene>
<evidence type="ECO:0000313" key="2">
    <source>
        <dbReference type="EMBL" id="KGG93557.1"/>
    </source>
</evidence>
<sequence length="72" mass="7323">MSQHTSPDNVPSAIQGTADSMAAPGRVGAGGTKLRAFAQRYAVELLFAQLVAVILNVAALGLNVTKLLGVCA</sequence>
<organism evidence="2 3">
    <name type="scientific">Comamonas thiooxydans</name>
    <dbReference type="NCBI Taxonomy" id="363952"/>
    <lineage>
        <taxon>Bacteria</taxon>
        <taxon>Pseudomonadati</taxon>
        <taxon>Pseudomonadota</taxon>
        <taxon>Betaproteobacteria</taxon>
        <taxon>Burkholderiales</taxon>
        <taxon>Comamonadaceae</taxon>
        <taxon>Comamonas</taxon>
    </lineage>
</organism>
<protein>
    <submittedName>
        <fullName evidence="2">Uncharacterized protein</fullName>
    </submittedName>
</protein>
<dbReference type="RefSeq" id="WP_034378852.1">
    <property type="nucleotide sequence ID" value="NZ_AWTN01000084.1"/>
</dbReference>
<reference evidence="2 3" key="1">
    <citation type="submission" date="2013-09" db="EMBL/GenBank/DDBJ databases">
        <title>High correlation between genotypes and phenotypes of environmental bacteria Comamonas testosteroni strains.</title>
        <authorList>
            <person name="Liu L."/>
            <person name="Zhu W."/>
            <person name="Xia X."/>
            <person name="Xu B."/>
            <person name="Luo M."/>
            <person name="Wang G."/>
        </authorList>
    </citation>
    <scope>NUCLEOTIDE SEQUENCE [LARGE SCALE GENOMIC DNA]</scope>
    <source>
        <strain evidence="2 3">JL14</strain>
    </source>
</reference>
<evidence type="ECO:0000313" key="3">
    <source>
        <dbReference type="Proteomes" id="UP000029567"/>
    </source>
</evidence>
<comment type="caution">
    <text evidence="2">The sequence shown here is derived from an EMBL/GenBank/DDBJ whole genome shotgun (WGS) entry which is preliminary data.</text>
</comment>
<proteinExistence type="predicted"/>
<feature type="transmembrane region" description="Helical" evidence="1">
    <location>
        <begin position="41"/>
        <end position="62"/>
    </location>
</feature>
<dbReference type="AlphaFoldDB" id="A0A0E3BMR9"/>
<dbReference type="EMBL" id="AWTN01000084">
    <property type="protein sequence ID" value="KGG93557.1"/>
    <property type="molecule type" value="Genomic_DNA"/>
</dbReference>
<accession>A0A0E3BMR9</accession>
<keyword evidence="1" id="KW-0472">Membrane</keyword>
<keyword evidence="1" id="KW-1133">Transmembrane helix</keyword>
<evidence type="ECO:0000256" key="1">
    <source>
        <dbReference type="SAM" id="Phobius"/>
    </source>
</evidence>
<dbReference type="Proteomes" id="UP000029567">
    <property type="component" value="Unassembled WGS sequence"/>
</dbReference>